<evidence type="ECO:0000256" key="9">
    <source>
        <dbReference type="ARBA" id="ARBA00022801"/>
    </source>
</evidence>
<dbReference type="RefSeq" id="XP_015653120.1">
    <property type="nucleotide sequence ID" value="XM_015808229.1"/>
</dbReference>
<feature type="region of interest" description="Disordered" evidence="11">
    <location>
        <begin position="1109"/>
        <end position="1137"/>
    </location>
</feature>
<feature type="region of interest" description="Disordered" evidence="11">
    <location>
        <begin position="754"/>
        <end position="781"/>
    </location>
</feature>
<feature type="compositionally biased region" description="Polar residues" evidence="11">
    <location>
        <begin position="71"/>
        <end position="86"/>
    </location>
</feature>
<feature type="compositionally biased region" description="Low complexity" evidence="11">
    <location>
        <begin position="155"/>
        <end position="175"/>
    </location>
</feature>
<feature type="compositionally biased region" description="Basic and acidic residues" evidence="11">
    <location>
        <begin position="1884"/>
        <end position="1893"/>
    </location>
</feature>
<dbReference type="GO" id="GO:0005739">
    <property type="term" value="C:mitochondrion"/>
    <property type="evidence" value="ECO:0007669"/>
    <property type="project" value="TreeGrafter"/>
</dbReference>
<keyword evidence="13" id="KW-1185">Reference proteome</keyword>
<feature type="region of interest" description="Disordered" evidence="11">
    <location>
        <begin position="1730"/>
        <end position="1762"/>
    </location>
</feature>
<keyword evidence="10" id="KW-0862">Zinc</keyword>
<evidence type="ECO:0000256" key="5">
    <source>
        <dbReference type="ARBA" id="ARBA00022694"/>
    </source>
</evidence>
<evidence type="ECO:0000313" key="12">
    <source>
        <dbReference type="EMBL" id="KPA74680.1"/>
    </source>
</evidence>
<evidence type="ECO:0000256" key="3">
    <source>
        <dbReference type="ARBA" id="ARBA00007823"/>
    </source>
</evidence>
<feature type="compositionally biased region" description="Basic and acidic residues" evidence="11">
    <location>
        <begin position="1777"/>
        <end position="1798"/>
    </location>
</feature>
<keyword evidence="7" id="KW-0479">Metal-binding</keyword>
<dbReference type="EMBL" id="LGTL01000028">
    <property type="protein sequence ID" value="KPA74680.1"/>
    <property type="molecule type" value="Genomic_DNA"/>
</dbReference>
<dbReference type="EMBL" id="LGTL01000028">
    <property type="protein sequence ID" value="KPA74681.1"/>
    <property type="molecule type" value="Genomic_DNA"/>
</dbReference>
<protein>
    <recommendedName>
        <fullName evidence="4">ribonuclease Z</fullName>
        <ecNumber evidence="4">3.1.26.11</ecNumber>
    </recommendedName>
</protein>
<feature type="region of interest" description="Disordered" evidence="11">
    <location>
        <begin position="1217"/>
        <end position="1238"/>
    </location>
</feature>
<feature type="compositionally biased region" description="Basic and acidic residues" evidence="11">
    <location>
        <begin position="974"/>
        <end position="983"/>
    </location>
</feature>
<feature type="compositionally biased region" description="Low complexity" evidence="11">
    <location>
        <begin position="1109"/>
        <end position="1120"/>
    </location>
</feature>
<dbReference type="InterPro" id="IPR047151">
    <property type="entry name" value="RNZ2-like"/>
</dbReference>
<feature type="region of interest" description="Disordered" evidence="11">
    <location>
        <begin position="1775"/>
        <end position="1828"/>
    </location>
</feature>
<accession>A0A0M9FRN7</accession>
<evidence type="ECO:0000256" key="10">
    <source>
        <dbReference type="ARBA" id="ARBA00022833"/>
    </source>
</evidence>
<feature type="compositionally biased region" description="Basic and acidic residues" evidence="11">
    <location>
        <begin position="765"/>
        <end position="778"/>
    </location>
</feature>
<reference evidence="12 13" key="1">
    <citation type="submission" date="2015-07" db="EMBL/GenBank/DDBJ databases">
        <title>High-quality genome of monoxenous trypanosomatid Leptomonas pyrrhocoris.</title>
        <authorList>
            <person name="Flegontov P."/>
            <person name="Butenko A."/>
            <person name="Firsov S."/>
            <person name="Vlcek C."/>
            <person name="Logacheva M.D."/>
            <person name="Field M."/>
            <person name="Filatov D."/>
            <person name="Flegontova O."/>
            <person name="Gerasimov E."/>
            <person name="Jackson A.P."/>
            <person name="Kelly S."/>
            <person name="Opperdoes F."/>
            <person name="O'Reilly A."/>
            <person name="Votypka J."/>
            <person name="Yurchenko V."/>
            <person name="Lukes J."/>
        </authorList>
    </citation>
    <scope>NUCLEOTIDE SEQUENCE [LARGE SCALE GENOMIC DNA]</scope>
    <source>
        <strain evidence="12">H10</strain>
    </source>
</reference>
<comment type="similarity">
    <text evidence="3">Belongs to the RNase Z family.</text>
</comment>
<feature type="region of interest" description="Disordered" evidence="11">
    <location>
        <begin position="408"/>
        <end position="482"/>
    </location>
</feature>
<dbReference type="RefSeq" id="XP_015653119.1">
    <property type="nucleotide sequence ID" value="XM_015808228.1"/>
</dbReference>
<keyword evidence="6" id="KW-0540">Nuclease</keyword>
<feature type="region of interest" description="Disordered" evidence="11">
    <location>
        <begin position="154"/>
        <end position="179"/>
    </location>
</feature>
<dbReference type="Gene3D" id="3.60.15.10">
    <property type="entry name" value="Ribonuclease Z/Hydroxyacylglutathione hydrolase-like"/>
    <property type="match status" value="1"/>
</dbReference>
<feature type="compositionally biased region" description="Low complexity" evidence="11">
    <location>
        <begin position="1426"/>
        <end position="1437"/>
    </location>
</feature>
<evidence type="ECO:0000256" key="2">
    <source>
        <dbReference type="ARBA" id="ARBA00001947"/>
    </source>
</evidence>
<name>A0A0M9FRN7_LEPPY</name>
<comment type="caution">
    <text evidence="12">The sequence shown here is derived from an EMBL/GenBank/DDBJ whole genome shotgun (WGS) entry which is preliminary data.</text>
</comment>
<dbReference type="PANTHER" id="PTHR12553">
    <property type="entry name" value="ZINC PHOSPHODIESTERASE ELAC PROTEIN 2"/>
    <property type="match status" value="1"/>
</dbReference>
<feature type="region of interest" description="Disordered" evidence="11">
    <location>
        <begin position="533"/>
        <end position="560"/>
    </location>
</feature>
<dbReference type="GO" id="GO:0042781">
    <property type="term" value="F:3'-tRNA processing endoribonuclease activity"/>
    <property type="evidence" value="ECO:0007669"/>
    <property type="project" value="UniProtKB-EC"/>
</dbReference>
<evidence type="ECO:0000256" key="4">
    <source>
        <dbReference type="ARBA" id="ARBA00012477"/>
    </source>
</evidence>
<organism evidence="12 13">
    <name type="scientific">Leptomonas pyrrhocoris</name>
    <name type="common">Firebug parasite</name>
    <dbReference type="NCBI Taxonomy" id="157538"/>
    <lineage>
        <taxon>Eukaryota</taxon>
        <taxon>Discoba</taxon>
        <taxon>Euglenozoa</taxon>
        <taxon>Kinetoplastea</taxon>
        <taxon>Metakinetoplastina</taxon>
        <taxon>Trypanosomatida</taxon>
        <taxon>Trypanosomatidae</taxon>
        <taxon>Leishmaniinae</taxon>
        <taxon>Leptomonas</taxon>
    </lineage>
</organism>
<evidence type="ECO:0000256" key="11">
    <source>
        <dbReference type="SAM" id="MobiDB-lite"/>
    </source>
</evidence>
<evidence type="ECO:0000256" key="7">
    <source>
        <dbReference type="ARBA" id="ARBA00022723"/>
    </source>
</evidence>
<dbReference type="SUPFAM" id="SSF56281">
    <property type="entry name" value="Metallo-hydrolase/oxidoreductase"/>
    <property type="match status" value="1"/>
</dbReference>
<sequence length="1911" mass="202106">MSHYFQLLGSDTPNGYGGCCYYGPLDHPAFREPTTASPASSAATLALRHAEDGASLRSTAVAAVGTRQDETTSLLLSRSPDTTESPSMDCRSELLNPTEATESSPPPPHAESAGSDGSTTATTARPAWNWSAHLYAPRPTWPTTGPLHRAALFQSAPPSTSSSSAAAAAAPPVTADTGSSGSEGYIFFNCPEGTQRFSSEANIKLKKVRCFCFTRWSSSGAVGGRSSTARMAVGAASAAMGLPGMLFTINDAGSRQATFFGPSVGVDHPRRTACTAAVSTTASARAAGASAPSEGLRGFLTALRFHYFQHRPMLFRQLHGVWAGAGVSLPSDGAGAALVRGATATAATPGNEVCFMEVAAEEGTEASSAEPFFYATIPLSAQSLLVAFRISGGAAQRESASTNIAAEAAASSSVNGPANGLRHNTDAPNSEWRKEEETSVDSAQLSAPSAVFTLCNGAGTEEDGDGHNDDGEDKREERRRDRARCSEAHYSLPDSSTVVLGYAIVVAPGTAFDVAKARALGVRSGPKYGQLKQGLSVEADADDTTAESKSRKKTTTSDGDPVFAASVAMEASVASNATVPPASSSLASAAALSVIAAAAAPAAAAAAAAAKEQTALSSCTHAENVSSGATATARWVHPYQVMRPTAATKHAYVSLVLDGDAPQDVRRALERLLGRQHTCASGESGRDSEGGALWQLLRSQFPRLAFYHTEEDDTTPISAGKSAPCGKDWKRHPRQLTVRHVTHVQPASYFAEFRRSAAQQPRPTSHKDKVDGPTEESAHGTQVNDVYAAYNSYIFATTAATAFEDVDSEASNKAGQAQVSLSPSLSYTLNDLVDDNDDATGEAGSASTTSNPLRPPPRRTWHLFTSYVQRHFAAFPTALVHRYHLHHLAPTLFPLHGSNQSAVRNPALRENNGEAAVWTFPKTDNDGSVEEQPATEYWPYSLKLRCIPETALQLPSGRQIDKRGSQAAAHRPHPSSDMKRSDEAPQTAAAVGSTTPAPPQKRTKNETPDESTSPHESKAAAPLSSSAAHRYRHANDGDHTHNVCMSAPPTKTRATQGSKDTKLAPRHLAVIDGLDSLLPYPTPASALALLSDSFLASLKPPSLRQALMPSAASMAAPQSSCNGGDGDGDHHPSVDGLAGERGSDCMNGGDGGGALGFLGTGSAVPSKYRNVSGAYLELHLPCCCFGEPGDVWAAAATGRESGGGRQEAGCMDHPALSHTRLAPSTSSGPASPSSSSAAATELRRGVILLDFGEGSAGQLASLCNGAREGVRGKQHSAPLLGGEHAFAHDTEDGDRQRRSLKADAGAAATATTPPPHTTRRGPTATAWEGDRDDQLRRFVLDVVLVFISHAHADHHLGLLSFLTLRHRYLSEQQRTQSGGVAKLLVVCPTEVYQFVMDAWGSTAPYDSWLHEECAFELLPPPLGRVSSTTTATASAETTGERNEDQDCLGSKDTPRSGDRLGGRLSCGDCSATDGFLPPRCYHGHRVMNAGFEQQQQQHVVQVPLLQAQLRKWSSCISRHRKARPQTCLEDEEASCLPECATEGGDSGEASAPATGRSELRTEKRWWDAEVITVDHPANAHALLLRFPYRTATSVAAATPTLPAETRTRGVLPDTSRVFLFSGDTRPSPFLVERSRTFTEAADTATTSTTRSRSTTSADPTAQPAVFILLHEATFGPGFEDEAVRKKHSTLPEALEVGAAVSAEFIVLNHFSQRYPKLPGLSEAQLGGRSTELVCQRRPRSSTATTLVLPPPSSSSSTVSAELKTLQSVTSEVNVQAAEKEMEGRVEPRSQEARSVHEGAEEDADDQQEQQPQDEQTAGSATADTTVPPSTSLYANMSFAFDLMSVSFTDMHRGVVPRLTPALVRLLEEYDSWGVGTTHRMRNSRAGDHRRDSNRGGGGGGGDQHGKKEKRK</sequence>
<dbReference type="EC" id="3.1.26.11" evidence="4"/>
<feature type="compositionally biased region" description="Polar residues" evidence="11">
    <location>
        <begin position="1816"/>
        <end position="1828"/>
    </location>
</feature>
<dbReference type="GO" id="GO:1990180">
    <property type="term" value="P:mitochondrial tRNA 3'-end processing"/>
    <property type="evidence" value="ECO:0007669"/>
    <property type="project" value="TreeGrafter"/>
</dbReference>
<dbReference type="GO" id="GO:0046872">
    <property type="term" value="F:metal ion binding"/>
    <property type="evidence" value="ECO:0007669"/>
    <property type="project" value="UniProtKB-KW"/>
</dbReference>
<keyword evidence="9" id="KW-0378">Hydrolase</keyword>
<dbReference type="PANTHER" id="PTHR12553:SF49">
    <property type="entry name" value="ZINC PHOSPHODIESTERASE ELAC PROTEIN 2"/>
    <property type="match status" value="1"/>
</dbReference>
<feature type="region of interest" description="Disordered" evidence="11">
    <location>
        <begin position="1877"/>
        <end position="1911"/>
    </location>
</feature>
<keyword evidence="5" id="KW-0819">tRNA processing</keyword>
<feature type="compositionally biased region" description="Low complexity" evidence="11">
    <location>
        <begin position="1019"/>
        <end position="1028"/>
    </location>
</feature>
<feature type="region of interest" description="Disordered" evidence="11">
    <location>
        <begin position="63"/>
        <end position="123"/>
    </location>
</feature>
<dbReference type="OrthoDB" id="527344at2759"/>
<dbReference type="VEuPathDB" id="TriTrypDB:LpyrH10_28_0400"/>
<evidence type="ECO:0000313" key="13">
    <source>
        <dbReference type="Proteomes" id="UP000037923"/>
    </source>
</evidence>
<feature type="compositionally biased region" description="Low complexity" evidence="11">
    <location>
        <begin position="1222"/>
        <end position="1238"/>
    </location>
</feature>
<keyword evidence="8" id="KW-0255">Endonuclease</keyword>
<dbReference type="GeneID" id="26909290"/>
<dbReference type="OMA" id="NAYIFAD"/>
<evidence type="ECO:0000256" key="1">
    <source>
        <dbReference type="ARBA" id="ARBA00000402"/>
    </source>
</evidence>
<comment type="catalytic activity">
    <reaction evidence="1">
        <text>Endonucleolytic cleavage of RNA, removing extra 3' nucleotides from tRNA precursor, generating 3' termini of tRNAs. A 3'-hydroxy group is left at the tRNA terminus and a 5'-phosphoryl group is left at the trailer molecule.</text>
        <dbReference type="EC" id="3.1.26.11"/>
    </reaction>
</comment>
<proteinExistence type="inferred from homology"/>
<dbReference type="InterPro" id="IPR036866">
    <property type="entry name" value="RibonucZ/Hydroxyglut_hydro"/>
</dbReference>
<feature type="region of interest" description="Disordered" evidence="11">
    <location>
        <begin position="1285"/>
        <end position="1328"/>
    </location>
</feature>
<feature type="compositionally biased region" description="Low complexity" evidence="11">
    <location>
        <begin position="110"/>
        <end position="123"/>
    </location>
</feature>
<feature type="compositionally biased region" description="Basic and acidic residues" evidence="11">
    <location>
        <begin position="1003"/>
        <end position="1018"/>
    </location>
</feature>
<feature type="compositionally biased region" description="Low complexity" evidence="11">
    <location>
        <begin position="1740"/>
        <end position="1760"/>
    </location>
</feature>
<evidence type="ECO:0000256" key="8">
    <source>
        <dbReference type="ARBA" id="ARBA00022759"/>
    </source>
</evidence>
<dbReference type="Proteomes" id="UP000037923">
    <property type="component" value="Unassembled WGS sequence"/>
</dbReference>
<evidence type="ECO:0000256" key="6">
    <source>
        <dbReference type="ARBA" id="ARBA00022722"/>
    </source>
</evidence>
<feature type="compositionally biased region" description="Basic and acidic residues" evidence="11">
    <location>
        <begin position="1285"/>
        <end position="1301"/>
    </location>
</feature>
<feature type="compositionally biased region" description="Basic and acidic residues" evidence="11">
    <location>
        <begin position="465"/>
        <end position="482"/>
    </location>
</feature>
<comment type="cofactor">
    <cofactor evidence="2">
        <name>Zn(2+)</name>
        <dbReference type="ChEBI" id="CHEBI:29105"/>
    </cofactor>
</comment>
<feature type="region of interest" description="Disordered" evidence="11">
    <location>
        <begin position="1425"/>
        <end position="1456"/>
    </location>
</feature>
<gene>
    <name evidence="12" type="ORF">ABB37_09007</name>
</gene>
<feature type="region of interest" description="Disordered" evidence="11">
    <location>
        <begin position="830"/>
        <end position="857"/>
    </location>
</feature>
<feature type="region of interest" description="Disordered" evidence="11">
    <location>
        <begin position="958"/>
        <end position="1061"/>
    </location>
</feature>